<dbReference type="Proteomes" id="UP001064048">
    <property type="component" value="Chromosome 28"/>
</dbReference>
<keyword evidence="2" id="KW-1185">Reference proteome</keyword>
<reference evidence="1 2" key="1">
    <citation type="journal article" date="2022" name="Genome Biol. Evol.">
        <title>The Spruce Budworm Genome: Reconstructing the Evolutionary History of Antifreeze Proteins.</title>
        <authorList>
            <person name="Beliveau C."/>
            <person name="Gagne P."/>
            <person name="Picq S."/>
            <person name="Vernygora O."/>
            <person name="Keeling C.I."/>
            <person name="Pinkney K."/>
            <person name="Doucet D."/>
            <person name="Wen F."/>
            <person name="Johnston J.S."/>
            <person name="Maaroufi H."/>
            <person name="Boyle B."/>
            <person name="Laroche J."/>
            <person name="Dewar K."/>
            <person name="Juretic N."/>
            <person name="Blackburn G."/>
            <person name="Nisole A."/>
            <person name="Brunet B."/>
            <person name="Brandao M."/>
            <person name="Lumley L."/>
            <person name="Duan J."/>
            <person name="Quan G."/>
            <person name="Lucarotti C.J."/>
            <person name="Roe A.D."/>
            <person name="Sperling F.A.H."/>
            <person name="Levesque R.C."/>
            <person name="Cusson M."/>
        </authorList>
    </citation>
    <scope>NUCLEOTIDE SEQUENCE [LARGE SCALE GENOMIC DNA]</scope>
    <source>
        <strain evidence="1">Glfc:IPQL:Cfum</strain>
    </source>
</reference>
<sequence>MRLGFVAFSPQHPPTENTLVVIGVGEGTGSGGGGSGAEVGVADAAGGAGGSGARRGAVTSKWAGFTLSTLTTTTLPLTSKRLPLAVDFLLQAGSYMGRRRVSEEPQWGINDGMSQERSEYTGVLDILAAISARRVATTALRRSVITVPLVKGLVKGYCLLKLPREKALFMNYSMRLVEWRPLVETDARDSSSEKTEGAAQYVLVEGGPTLTNYHEFAALPFETMGPWSEDTKKIIKDLSTRLVLASGDPRAGTYLSQRLGITVQRANCPIDVQISWNSGGFSLTMDLSFMALIMYGLSMEEAT</sequence>
<dbReference type="EMBL" id="CM046128">
    <property type="protein sequence ID" value="KAI8433423.1"/>
    <property type="molecule type" value="Genomic_DNA"/>
</dbReference>
<comment type="caution">
    <text evidence="1">The sequence shown here is derived from an EMBL/GenBank/DDBJ whole genome shotgun (WGS) entry which is preliminary data.</text>
</comment>
<proteinExistence type="predicted"/>
<evidence type="ECO:0000313" key="2">
    <source>
        <dbReference type="Proteomes" id="UP001064048"/>
    </source>
</evidence>
<accession>A0ACC0KAD4</accession>
<organism evidence="1 2">
    <name type="scientific">Choristoneura fumiferana</name>
    <name type="common">Spruce budworm moth</name>
    <name type="synonym">Archips fumiferana</name>
    <dbReference type="NCBI Taxonomy" id="7141"/>
    <lineage>
        <taxon>Eukaryota</taxon>
        <taxon>Metazoa</taxon>
        <taxon>Ecdysozoa</taxon>
        <taxon>Arthropoda</taxon>
        <taxon>Hexapoda</taxon>
        <taxon>Insecta</taxon>
        <taxon>Pterygota</taxon>
        <taxon>Neoptera</taxon>
        <taxon>Endopterygota</taxon>
        <taxon>Lepidoptera</taxon>
        <taxon>Glossata</taxon>
        <taxon>Ditrysia</taxon>
        <taxon>Tortricoidea</taxon>
        <taxon>Tortricidae</taxon>
        <taxon>Tortricinae</taxon>
        <taxon>Choristoneura</taxon>
    </lineage>
</organism>
<gene>
    <name evidence="1" type="ORF">MSG28_015462</name>
</gene>
<evidence type="ECO:0000313" key="1">
    <source>
        <dbReference type="EMBL" id="KAI8433423.1"/>
    </source>
</evidence>
<name>A0ACC0KAD4_CHOFU</name>
<protein>
    <submittedName>
        <fullName evidence="1">Uncharacterized protein</fullName>
    </submittedName>
</protein>